<evidence type="ECO:0000313" key="5">
    <source>
        <dbReference type="Proteomes" id="UP000024837"/>
    </source>
</evidence>
<feature type="signal peptide" evidence="2">
    <location>
        <begin position="1"/>
        <end position="31"/>
    </location>
</feature>
<dbReference type="InterPro" id="IPR000261">
    <property type="entry name" value="EH_dom"/>
</dbReference>
<organism evidence="4 5">
    <name type="scientific">Drechslerella stenobrocha 248</name>
    <dbReference type="NCBI Taxonomy" id="1043628"/>
    <lineage>
        <taxon>Eukaryota</taxon>
        <taxon>Fungi</taxon>
        <taxon>Dikarya</taxon>
        <taxon>Ascomycota</taxon>
        <taxon>Pezizomycotina</taxon>
        <taxon>Orbiliomycetes</taxon>
        <taxon>Orbiliales</taxon>
        <taxon>Orbiliaceae</taxon>
        <taxon>Drechslerella</taxon>
    </lineage>
</organism>
<dbReference type="EMBL" id="KI966448">
    <property type="protein sequence ID" value="EWC44056.1"/>
    <property type="molecule type" value="Genomic_DNA"/>
</dbReference>
<name>W7HJF4_9PEZI</name>
<evidence type="ECO:0000256" key="2">
    <source>
        <dbReference type="SAM" id="SignalP"/>
    </source>
</evidence>
<feature type="compositionally biased region" description="Basic residues" evidence="1">
    <location>
        <begin position="61"/>
        <end position="72"/>
    </location>
</feature>
<feature type="domain" description="EH" evidence="3">
    <location>
        <begin position="1"/>
        <end position="17"/>
    </location>
</feature>
<dbReference type="PROSITE" id="PS50031">
    <property type="entry name" value="EH"/>
    <property type="match status" value="1"/>
</dbReference>
<keyword evidence="2" id="KW-0732">Signal</keyword>
<dbReference type="HOGENOM" id="CLU_2359715_0_0_1"/>
<feature type="chain" id="PRO_5004895488" description="EH domain-containing protein" evidence="2">
    <location>
        <begin position="32"/>
        <end position="96"/>
    </location>
</feature>
<sequence length="96" mass="10273">MATSGLPQSQLARLWSLLVAVVASGSKCAQALPRSLARPPAKAQVTSHAPPPKPELDPNHRTRTNRSTRPPHRSFENLLASQYLDSVQLHGSASAS</sequence>
<keyword evidence="5" id="KW-1185">Reference proteome</keyword>
<dbReference type="Proteomes" id="UP000024837">
    <property type="component" value="Unassembled WGS sequence"/>
</dbReference>
<evidence type="ECO:0000313" key="4">
    <source>
        <dbReference type="EMBL" id="EWC44056.1"/>
    </source>
</evidence>
<gene>
    <name evidence="4" type="ORF">DRE_01408</name>
</gene>
<feature type="region of interest" description="Disordered" evidence="1">
    <location>
        <begin position="34"/>
        <end position="73"/>
    </location>
</feature>
<evidence type="ECO:0000259" key="3">
    <source>
        <dbReference type="PROSITE" id="PS50031"/>
    </source>
</evidence>
<accession>W7HJF4</accession>
<evidence type="ECO:0000256" key="1">
    <source>
        <dbReference type="SAM" id="MobiDB-lite"/>
    </source>
</evidence>
<reference evidence="4 5" key="1">
    <citation type="submission" date="2013-05" db="EMBL/GenBank/DDBJ databases">
        <title>Drechslerella stenobrocha genome reveals carnivorous origination and mechanical trapping mechanism of predatory fungi.</title>
        <authorList>
            <person name="Liu X."/>
            <person name="Zhang W."/>
            <person name="Liu K."/>
        </authorList>
    </citation>
    <scope>NUCLEOTIDE SEQUENCE [LARGE SCALE GENOMIC DNA]</scope>
    <source>
        <strain evidence="4 5">248</strain>
    </source>
</reference>
<protein>
    <recommendedName>
        <fullName evidence="3">EH domain-containing protein</fullName>
    </recommendedName>
</protein>
<dbReference type="AlphaFoldDB" id="W7HJF4"/>
<proteinExistence type="predicted"/>